<dbReference type="EMBL" id="JACHHI010000005">
    <property type="protein sequence ID" value="MBB6478140.1"/>
    <property type="molecule type" value="Genomic_DNA"/>
</dbReference>
<dbReference type="Proteomes" id="UP000591941">
    <property type="component" value="Unassembled WGS sequence"/>
</dbReference>
<reference evidence="2 3" key="1">
    <citation type="submission" date="2020-08" db="EMBL/GenBank/DDBJ databases">
        <title>Genomic Encyclopedia of Type Strains, Phase IV (KMG-IV): sequencing the most valuable type-strain genomes for metagenomic binning, comparative biology and taxonomic classification.</title>
        <authorList>
            <person name="Goeker M."/>
        </authorList>
    </citation>
    <scope>NUCLEOTIDE SEQUENCE [LARGE SCALE GENOMIC DNA]</scope>
    <source>
        <strain evidence="2 3">DSM 21255</strain>
    </source>
</reference>
<dbReference type="GeneID" id="93486462"/>
<evidence type="ECO:0000313" key="3">
    <source>
        <dbReference type="Proteomes" id="UP000591941"/>
    </source>
</evidence>
<dbReference type="PANTHER" id="PTHR34475">
    <property type="match status" value="1"/>
</dbReference>
<feature type="transmembrane region" description="Helical" evidence="1">
    <location>
        <begin position="122"/>
        <end position="142"/>
    </location>
</feature>
<keyword evidence="1" id="KW-0472">Membrane</keyword>
<proteinExistence type="predicted"/>
<dbReference type="RefSeq" id="WP_159823266.1">
    <property type="nucleotide sequence ID" value="NZ_CABWNB010000004.1"/>
</dbReference>
<keyword evidence="3" id="KW-1185">Reference proteome</keyword>
<keyword evidence="1" id="KW-0812">Transmembrane</keyword>
<protein>
    <submittedName>
        <fullName evidence="2">Cytoskeletal protein RodZ</fullName>
    </submittedName>
</protein>
<evidence type="ECO:0000256" key="1">
    <source>
        <dbReference type="SAM" id="Phobius"/>
    </source>
</evidence>
<dbReference type="InterPro" id="IPR050400">
    <property type="entry name" value="Bact_Cytoskel_RodZ"/>
</dbReference>
<gene>
    <name evidence="2" type="ORF">HNR45_001201</name>
</gene>
<evidence type="ECO:0000313" key="2">
    <source>
        <dbReference type="EMBL" id="MBB6478140.1"/>
    </source>
</evidence>
<dbReference type="GO" id="GO:0003677">
    <property type="term" value="F:DNA binding"/>
    <property type="evidence" value="ECO:0007669"/>
    <property type="project" value="InterPro"/>
</dbReference>
<dbReference type="Gene3D" id="1.10.260.40">
    <property type="entry name" value="lambda repressor-like DNA-binding domains"/>
    <property type="match status" value="1"/>
</dbReference>
<dbReference type="CDD" id="cd00093">
    <property type="entry name" value="HTH_XRE"/>
    <property type="match status" value="1"/>
</dbReference>
<dbReference type="OrthoDB" id="9797543at2"/>
<dbReference type="Pfam" id="PF13413">
    <property type="entry name" value="HTH_25"/>
    <property type="match status" value="1"/>
</dbReference>
<organism evidence="2 3">
    <name type="scientific">Negativicoccus succinicivorans</name>
    <dbReference type="NCBI Taxonomy" id="620903"/>
    <lineage>
        <taxon>Bacteria</taxon>
        <taxon>Bacillati</taxon>
        <taxon>Bacillota</taxon>
        <taxon>Negativicutes</taxon>
        <taxon>Veillonellales</taxon>
        <taxon>Veillonellaceae</taxon>
        <taxon>Negativicoccus</taxon>
    </lineage>
</organism>
<dbReference type="InterPro" id="IPR001387">
    <property type="entry name" value="Cro/C1-type_HTH"/>
</dbReference>
<comment type="caution">
    <text evidence="2">The sequence shown here is derived from an EMBL/GenBank/DDBJ whole genome shotgun (WGS) entry which is preliminary data.</text>
</comment>
<accession>A0A841R4Z7</accession>
<sequence length="143" mass="16332">MNEIGAILRRAREGKGLSLSEAALGTYISARYLAALEREDYKTIPGTVYMRGMLRNYGNFLGLSGVGLVDRYNAAMGEERPMERAYVPSVGTKDYLDVEPTARPQRKKMHRRRRKNRPFTRVEQGLTALIIILFLLSLYWIFG</sequence>
<dbReference type="InterPro" id="IPR010982">
    <property type="entry name" value="Lambda_DNA-bd_dom_sf"/>
</dbReference>
<dbReference type="AlphaFoldDB" id="A0A841R4Z7"/>
<dbReference type="SUPFAM" id="SSF47413">
    <property type="entry name" value="lambda repressor-like DNA-binding domains"/>
    <property type="match status" value="1"/>
</dbReference>
<keyword evidence="1" id="KW-1133">Transmembrane helix</keyword>
<dbReference type="PANTHER" id="PTHR34475:SF1">
    <property type="entry name" value="CYTOSKELETON PROTEIN RODZ"/>
    <property type="match status" value="1"/>
</dbReference>
<name>A0A841R4Z7_9FIRM</name>